<dbReference type="EMBL" id="CP018092">
    <property type="protein sequence ID" value="ATS17704.1"/>
    <property type="molecule type" value="Genomic_DNA"/>
</dbReference>
<evidence type="ECO:0008006" key="4">
    <source>
        <dbReference type="Google" id="ProtNLM"/>
    </source>
</evidence>
<dbReference type="Proteomes" id="UP000231057">
    <property type="component" value="Chromosome"/>
</dbReference>
<feature type="compositionally biased region" description="Acidic residues" evidence="1">
    <location>
        <begin position="67"/>
        <end position="95"/>
    </location>
</feature>
<evidence type="ECO:0000313" key="2">
    <source>
        <dbReference type="EMBL" id="ATS17704.1"/>
    </source>
</evidence>
<gene>
    <name evidence="2" type="ORF">BRW62_01910</name>
</gene>
<accession>A0A2D2PZM8</accession>
<dbReference type="InterPro" id="IPR036388">
    <property type="entry name" value="WH-like_DNA-bd_sf"/>
</dbReference>
<keyword evidence="3" id="KW-1185">Reference proteome</keyword>
<dbReference type="RefSeq" id="WP_099798004.1">
    <property type="nucleotide sequence ID" value="NZ_CP018092.1"/>
</dbReference>
<dbReference type="SUPFAM" id="SSF46689">
    <property type="entry name" value="Homeodomain-like"/>
    <property type="match status" value="1"/>
</dbReference>
<proteinExistence type="predicted"/>
<protein>
    <recommendedName>
        <fullName evidence="4">Transposase IS30-like HTH domain-containing protein</fullName>
    </recommendedName>
</protein>
<dbReference type="AlphaFoldDB" id="A0A2D2PZM8"/>
<reference evidence="2 3" key="1">
    <citation type="submission" date="2016-11" db="EMBL/GenBank/DDBJ databases">
        <title>Complete genome sequence of thermophilic cyanobacteria strain Synechococcus sp. PCC6715.</title>
        <authorList>
            <person name="Tang J."/>
            <person name="Daroch M."/>
            <person name="Liang Y."/>
            <person name="Jiang D."/>
            <person name="Shah M."/>
        </authorList>
    </citation>
    <scope>NUCLEOTIDE SEQUENCE [LARGE SCALE GENOMIC DNA]</scope>
    <source>
        <strain evidence="2 3">PCC 6715</strain>
    </source>
</reference>
<evidence type="ECO:0000313" key="3">
    <source>
        <dbReference type="Proteomes" id="UP000231057"/>
    </source>
</evidence>
<evidence type="ECO:0000256" key="1">
    <source>
        <dbReference type="SAM" id="MobiDB-lite"/>
    </source>
</evidence>
<dbReference type="InterPro" id="IPR009057">
    <property type="entry name" value="Homeodomain-like_sf"/>
</dbReference>
<dbReference type="KEGG" id="slw:BRW62_01910"/>
<dbReference type="OrthoDB" id="482053at2"/>
<feature type="region of interest" description="Disordered" evidence="1">
    <location>
        <begin position="61"/>
        <end position="95"/>
    </location>
</feature>
<organism evidence="2 3">
    <name type="scientific">Parathermosynechococcus lividus PCC 6715</name>
    <dbReference type="NCBI Taxonomy" id="1917166"/>
    <lineage>
        <taxon>Bacteria</taxon>
        <taxon>Bacillati</taxon>
        <taxon>Cyanobacteriota</taxon>
        <taxon>Cyanophyceae</taxon>
        <taxon>Acaryochloridales</taxon>
        <taxon>Thermosynechococcaceae</taxon>
        <taxon>Parathermosynechococcus</taxon>
    </lineage>
</organism>
<reference evidence="3" key="2">
    <citation type="journal article" date="2022" name="Front. Microbiol.">
        <title>Comparative Genomic Analysis Revealed Distinct Molecular Components and Organization of CO2-Concentrating Mechanism in Thermophilic Cyanobacteria.</title>
        <authorList>
            <person name="Tang J."/>
            <person name="Zhou H."/>
            <person name="Yao D."/>
            <person name="Riaz S."/>
            <person name="You D."/>
            <person name="Klepacz-Smolka A."/>
            <person name="Daroch M."/>
        </authorList>
    </citation>
    <scope>NUCLEOTIDE SEQUENCE [LARGE SCALE GENOMIC DNA]</scope>
    <source>
        <strain evidence="3">PCC 6715</strain>
    </source>
</reference>
<sequence>MTYKRLSETERQRVFQQYSQGLTVKDLATEFGVSENTIRRIVKQMETESPALPLLSLAAAPLPPEADSTDEEELEGESLALDEDDYDDSDEDELDEDELGIEPVLPDVPEIEAVESLEVMPLAAATLPRPCYVVVDRRAELLTRPLEAFRGLGPLSSEEAQQSTLPIFDSRPVALRYSQQNQRLFKASDVQWRKTVVKVPDGEMLRKVTGYLQAKGITRVLYHGRVYALDLE</sequence>
<name>A0A2D2PZM8_PARLV</name>
<dbReference type="Pfam" id="PF13384">
    <property type="entry name" value="HTH_23"/>
    <property type="match status" value="1"/>
</dbReference>
<dbReference type="Gene3D" id="1.10.10.10">
    <property type="entry name" value="Winged helix-like DNA-binding domain superfamily/Winged helix DNA-binding domain"/>
    <property type="match status" value="1"/>
</dbReference>